<dbReference type="Pfam" id="PF13349">
    <property type="entry name" value="DUF4097"/>
    <property type="match status" value="1"/>
</dbReference>
<feature type="transmembrane region" description="Helical" evidence="1">
    <location>
        <begin position="30"/>
        <end position="58"/>
    </location>
</feature>
<gene>
    <name evidence="3" type="ORF">CJ255_11295</name>
</gene>
<name>A0A2A6RJ87_9CHLR</name>
<dbReference type="EMBL" id="NQWI01000046">
    <property type="protein sequence ID" value="PDW02956.1"/>
    <property type="molecule type" value="Genomic_DNA"/>
</dbReference>
<evidence type="ECO:0000256" key="1">
    <source>
        <dbReference type="SAM" id="Phobius"/>
    </source>
</evidence>
<reference evidence="4" key="1">
    <citation type="submission" date="2017-08" db="EMBL/GenBank/DDBJ databases">
        <authorList>
            <person name="Grouzdev D.S."/>
            <person name="Gaisin V.A."/>
            <person name="Rysina M.S."/>
            <person name="Gorlenko V.M."/>
        </authorList>
    </citation>
    <scope>NUCLEOTIDE SEQUENCE [LARGE SCALE GENOMIC DNA]</scope>
    <source>
        <strain evidence="4">Kir15-3F</strain>
    </source>
</reference>
<proteinExistence type="predicted"/>
<accession>A0A2A6RJ87</accession>
<dbReference type="Proteomes" id="UP000220527">
    <property type="component" value="Unassembled WGS sequence"/>
</dbReference>
<protein>
    <recommendedName>
        <fullName evidence="2">DUF4097 domain-containing protein</fullName>
    </recommendedName>
</protein>
<dbReference type="InterPro" id="IPR025164">
    <property type="entry name" value="Toastrack_DUF4097"/>
</dbReference>
<dbReference type="OrthoDB" id="146819at2"/>
<evidence type="ECO:0000259" key="2">
    <source>
        <dbReference type="Pfam" id="PF13349"/>
    </source>
</evidence>
<keyword evidence="1" id="KW-0812">Transmembrane</keyword>
<feature type="domain" description="DUF4097" evidence="2">
    <location>
        <begin position="109"/>
        <end position="357"/>
    </location>
</feature>
<keyword evidence="4" id="KW-1185">Reference proteome</keyword>
<dbReference type="RefSeq" id="WP_097644211.1">
    <property type="nucleotide sequence ID" value="NZ_NQWI01000046.1"/>
</dbReference>
<comment type="caution">
    <text evidence="3">The sequence shown here is derived from an EMBL/GenBank/DDBJ whole genome shotgun (WGS) entry which is preliminary data.</text>
</comment>
<sequence>MNPHPDPRATNPVPDEAYYRRNEMTRRWGTLLLVVGVVWLVFELTTRGSIFGVGMGFVERSSPLPEQRYRAERVVISGVNDRIELVGSSGSEVVLAANRRGYGWNGSTAERAAENLEVVVEQHDGLLTIDVRRPPSVGSFLGRRPAADLRLSLPEGVAAEVVLTSGNIMMHNLQSDLVLQTISGAMSSQTTLGSFNATTTSGAIRVRNHQGPFQAQSMSGAIRAEGQLEDVQVNSVSGAIQLEGSNGPLALNTISGNITINDAHAARLDIDTTSGSIQVVAALEPAAENRINTISGGVSIRLITPEDLRLVATTVSGDLSTNLLLNERVAERRQLIGVLGSGTTQLTVSSTSGAIRITGP</sequence>
<evidence type="ECO:0000313" key="4">
    <source>
        <dbReference type="Proteomes" id="UP000220527"/>
    </source>
</evidence>
<keyword evidence="1" id="KW-1133">Transmembrane helix</keyword>
<organism evidence="3 4">
    <name type="scientific">Candidatus Viridilinea mediisalina</name>
    <dbReference type="NCBI Taxonomy" id="2024553"/>
    <lineage>
        <taxon>Bacteria</taxon>
        <taxon>Bacillati</taxon>
        <taxon>Chloroflexota</taxon>
        <taxon>Chloroflexia</taxon>
        <taxon>Chloroflexales</taxon>
        <taxon>Chloroflexineae</taxon>
        <taxon>Oscillochloridaceae</taxon>
        <taxon>Candidatus Viridilinea</taxon>
    </lineage>
</organism>
<keyword evidence="1" id="KW-0472">Membrane</keyword>
<dbReference type="AlphaFoldDB" id="A0A2A6RJ87"/>
<evidence type="ECO:0000313" key="3">
    <source>
        <dbReference type="EMBL" id="PDW02956.1"/>
    </source>
</evidence>